<reference evidence="1 2" key="1">
    <citation type="submission" date="2016-09" db="EMBL/GenBank/DDBJ databases">
        <authorList>
            <person name="Capua I."/>
            <person name="De Benedictis P."/>
            <person name="Joannis T."/>
            <person name="Lombin L.H."/>
            <person name="Cattoli G."/>
        </authorList>
    </citation>
    <scope>NUCLEOTIDE SEQUENCE [LARGE SCALE GENOMIC DNA]</scope>
    <source>
        <strain evidence="1 2">IMI 309357</strain>
    </source>
</reference>
<feature type="non-terminal residue" evidence="1">
    <location>
        <position position="1"/>
    </location>
</feature>
<protein>
    <submittedName>
        <fullName evidence="1">Uncharacterized protein</fullName>
    </submittedName>
</protein>
<accession>A0A1G4B8A1</accession>
<dbReference type="RefSeq" id="XP_022474841.1">
    <property type="nucleotide sequence ID" value="XM_022618741.1"/>
</dbReference>
<dbReference type="Proteomes" id="UP000176998">
    <property type="component" value="Unassembled WGS sequence"/>
</dbReference>
<dbReference type="OrthoDB" id="10588666at2759"/>
<dbReference type="EMBL" id="MJBS01000055">
    <property type="protein sequence ID" value="OHE97688.1"/>
    <property type="molecule type" value="Genomic_DNA"/>
</dbReference>
<gene>
    <name evidence="1" type="ORF">CORC01_07103</name>
</gene>
<evidence type="ECO:0000313" key="1">
    <source>
        <dbReference type="EMBL" id="OHE97688.1"/>
    </source>
</evidence>
<keyword evidence="2" id="KW-1185">Reference proteome</keyword>
<name>A0A1G4B8A1_9PEZI</name>
<evidence type="ECO:0000313" key="2">
    <source>
        <dbReference type="Proteomes" id="UP000176998"/>
    </source>
</evidence>
<dbReference type="AlphaFoldDB" id="A0A1G4B8A1"/>
<proteinExistence type="predicted"/>
<comment type="caution">
    <text evidence="1">The sequence shown here is derived from an EMBL/GenBank/DDBJ whole genome shotgun (WGS) entry which is preliminary data.</text>
</comment>
<sequence>FLPIPAIPSPHPYPFRSGSWLVVSLSADRPDRSTTRAEQALSGSGIVRYGGAWRGSFPLVSSNSGKKKKSATAPYPWPLPLVAGLPLVTSLSQLPPGPTASGPTPPSTHLCSLSLAATATSRLHATPPWSTPILWRLFL</sequence>
<dbReference type="GeneID" id="34560251"/>
<organism evidence="1 2">
    <name type="scientific">Colletotrichum orchidophilum</name>
    <dbReference type="NCBI Taxonomy" id="1209926"/>
    <lineage>
        <taxon>Eukaryota</taxon>
        <taxon>Fungi</taxon>
        <taxon>Dikarya</taxon>
        <taxon>Ascomycota</taxon>
        <taxon>Pezizomycotina</taxon>
        <taxon>Sordariomycetes</taxon>
        <taxon>Hypocreomycetidae</taxon>
        <taxon>Glomerellales</taxon>
        <taxon>Glomerellaceae</taxon>
        <taxon>Colletotrichum</taxon>
    </lineage>
</organism>